<dbReference type="InterPro" id="IPR006490">
    <property type="entry name" value="Maj_tail_phi13"/>
</dbReference>
<name>A0A5D4NN13_9BACI</name>
<reference evidence="1 2" key="1">
    <citation type="submission" date="2019-08" db="EMBL/GenBank/DDBJ databases">
        <title>Bacillus genomes from the desert of Cuatro Cienegas, Coahuila.</title>
        <authorList>
            <person name="Olmedo-Alvarez G."/>
        </authorList>
    </citation>
    <scope>NUCLEOTIDE SEQUENCE [LARGE SCALE GENOMIC DNA]</scope>
    <source>
        <strain evidence="1 2">CH34_1T</strain>
    </source>
</reference>
<dbReference type="Proteomes" id="UP000322267">
    <property type="component" value="Unassembled WGS sequence"/>
</dbReference>
<protein>
    <submittedName>
        <fullName evidence="1">Phage tail protein</fullName>
    </submittedName>
</protein>
<evidence type="ECO:0000313" key="1">
    <source>
        <dbReference type="EMBL" id="TYS14322.1"/>
    </source>
</evidence>
<evidence type="ECO:0000313" key="2">
    <source>
        <dbReference type="Proteomes" id="UP000322267"/>
    </source>
</evidence>
<comment type="caution">
    <text evidence="1">The sequence shown here is derived from an EMBL/GenBank/DDBJ whole genome shotgun (WGS) entry which is preliminary data.</text>
</comment>
<accession>A0A5D4NN13</accession>
<sequence>MLYPVGVENLFIAFMTGGKDTADEIPEYDPEIYSLPTIETIGIAGNPTTATKWASNKIFVNVTKNSTFTLTLDHTALPIEVQDKMKGLTAQKGIVFENGKPMEYPYFAVGFIAPLSGGEKIARWYPRVQITPPEESYTSDNEETTIPTQQLVMTASPLLFNENTKVDFNSARESATGITAEDFMKQVVLDESQLETLFPEDTGA</sequence>
<dbReference type="EMBL" id="VTEI01000014">
    <property type="protein sequence ID" value="TYS14322.1"/>
    <property type="molecule type" value="Genomic_DNA"/>
</dbReference>
<gene>
    <name evidence="1" type="ORF">FZC78_19145</name>
</gene>
<organism evidence="1 2">
    <name type="scientific">Rossellomorea vietnamensis</name>
    <dbReference type="NCBI Taxonomy" id="218284"/>
    <lineage>
        <taxon>Bacteria</taxon>
        <taxon>Bacillati</taxon>
        <taxon>Bacillota</taxon>
        <taxon>Bacilli</taxon>
        <taxon>Bacillales</taxon>
        <taxon>Bacillaceae</taxon>
        <taxon>Rossellomorea</taxon>
    </lineage>
</organism>
<dbReference type="NCBIfam" id="TIGR01603">
    <property type="entry name" value="maj_tail_phi13"/>
    <property type="match status" value="1"/>
</dbReference>
<dbReference type="AlphaFoldDB" id="A0A5D4NN13"/>
<proteinExistence type="predicted"/>
<dbReference type="OrthoDB" id="2184075at2"/>